<dbReference type="PANTHER" id="PTHR46586">
    <property type="entry name" value="ANKYRIN REPEAT-CONTAINING PROTEIN"/>
    <property type="match status" value="1"/>
</dbReference>
<dbReference type="SMART" id="SM00248">
    <property type="entry name" value="ANK"/>
    <property type="match status" value="5"/>
</dbReference>
<dbReference type="SUPFAM" id="SSF48403">
    <property type="entry name" value="Ankyrin repeat"/>
    <property type="match status" value="2"/>
</dbReference>
<evidence type="ECO:0000313" key="2">
    <source>
        <dbReference type="Proteomes" id="UP000198211"/>
    </source>
</evidence>
<evidence type="ECO:0000313" key="1">
    <source>
        <dbReference type="EMBL" id="OWY97630.1"/>
    </source>
</evidence>
<dbReference type="Gene3D" id="1.25.40.20">
    <property type="entry name" value="Ankyrin repeat-containing domain"/>
    <property type="match status" value="3"/>
</dbReference>
<protein>
    <submittedName>
        <fullName evidence="1">Uncharacterized protein</fullName>
    </submittedName>
</protein>
<dbReference type="Pfam" id="PF12796">
    <property type="entry name" value="Ank_2"/>
    <property type="match status" value="2"/>
</dbReference>
<reference evidence="2" key="1">
    <citation type="submission" date="2017-03" db="EMBL/GenBank/DDBJ databases">
        <title>Phytopthora megakarya and P. palmivora, two closely related causual agents of cacao black pod achieved similar genome size and gene model numbers by different mechanisms.</title>
        <authorList>
            <person name="Ali S."/>
            <person name="Shao J."/>
            <person name="Larry D.J."/>
            <person name="Kronmiller B."/>
            <person name="Shen D."/>
            <person name="Strem M.D."/>
            <person name="Melnick R.L."/>
            <person name="Guiltinan M.J."/>
            <person name="Tyler B.M."/>
            <person name="Meinhardt L.W."/>
            <person name="Bailey B.A."/>
        </authorList>
    </citation>
    <scope>NUCLEOTIDE SEQUENCE [LARGE SCALE GENOMIC DNA]</scope>
    <source>
        <strain evidence="2">zdho120</strain>
    </source>
</reference>
<organism evidence="1 2">
    <name type="scientific">Phytophthora megakarya</name>
    <dbReference type="NCBI Taxonomy" id="4795"/>
    <lineage>
        <taxon>Eukaryota</taxon>
        <taxon>Sar</taxon>
        <taxon>Stramenopiles</taxon>
        <taxon>Oomycota</taxon>
        <taxon>Peronosporomycetes</taxon>
        <taxon>Peronosporales</taxon>
        <taxon>Peronosporaceae</taxon>
        <taxon>Phytophthora</taxon>
    </lineage>
</organism>
<sequence length="643" mass="73260">MPHSHTDEAFLLLTAAQLVCNNCLVANGDESLTRVIDTFLDTVSRSLSLSAAYKIGSLRLLQYVACREPSSVDLCLRRWEFNNVTGQVAACGDLETLKWLIESYYPDEFLTEVVTQASDNGHLHILTWLWENHRNRGYWGGAELCHAMENKHYEVVQWLRSHVAIQYENAQSLIRLAAADGDIKLVQFLRENFDVEIIPALHTAVCNHQYDAVLWILNTYKCADLAADSMYSTAAAIGDLDMVKIMFEHGSVEHKEALFKAASHGHLHIVKWLHEEKGVSLDGEWLETTMSDSYVKIPMDVIKYFHQSTANFVPRCAMDAAVESGRVEFAEWVWVNSNARIPCSQQAIDLAARRGSLEMVQWLHEHYSRKLGSGTMHYAAENGHLEVVKWLHQNRSEGCRDATMARAALQGNLEIVKWLHSNRNEHFNLDGVMDAIAANGYLDVLQWFHEHRDKGCSIAAMDKAAACGHLDVVKWLHEHRKEGCSHRAMDGAAMNGHLKVVKWLHLNRFEGCSTRAIDTAAGNNHLKVVKWLHVNRSQRCTPLALEWLFSRSDNVLDTAAFVLSEFPECRAFRLRGTFRVARLEIVEWLLVHAPTALEECCLEVSSWNWYICDWLRRHHWLVCIQEYTGKAVTVFTKKSSIEM</sequence>
<proteinExistence type="predicted"/>
<dbReference type="STRING" id="4795.A0A225UWV2"/>
<accession>A0A225UWV2</accession>
<dbReference type="InterPro" id="IPR052050">
    <property type="entry name" value="SecEffector_AnkRepeat"/>
</dbReference>
<name>A0A225UWV2_9STRA</name>
<keyword evidence="2" id="KW-1185">Reference proteome</keyword>
<dbReference type="Pfam" id="PF13637">
    <property type="entry name" value="Ank_4"/>
    <property type="match status" value="1"/>
</dbReference>
<comment type="caution">
    <text evidence="1">The sequence shown here is derived from an EMBL/GenBank/DDBJ whole genome shotgun (WGS) entry which is preliminary data.</text>
</comment>
<dbReference type="InterPro" id="IPR036770">
    <property type="entry name" value="Ankyrin_rpt-contain_sf"/>
</dbReference>
<dbReference type="InterPro" id="IPR002110">
    <property type="entry name" value="Ankyrin_rpt"/>
</dbReference>
<dbReference type="AlphaFoldDB" id="A0A225UWV2"/>
<dbReference type="EMBL" id="NBNE01010234">
    <property type="protein sequence ID" value="OWY97630.1"/>
    <property type="molecule type" value="Genomic_DNA"/>
</dbReference>
<gene>
    <name evidence="1" type="ORF">PHMEG_00031794</name>
</gene>
<dbReference type="OrthoDB" id="151517at2759"/>
<dbReference type="Proteomes" id="UP000198211">
    <property type="component" value="Unassembled WGS sequence"/>
</dbReference>
<dbReference type="PANTHER" id="PTHR46586:SF3">
    <property type="entry name" value="ANKYRIN REPEAT-CONTAINING PROTEIN"/>
    <property type="match status" value="1"/>
</dbReference>